<proteinExistence type="predicted"/>
<dbReference type="OrthoDB" id="3032084at2759"/>
<organism evidence="2 3">
    <name type="scientific">Macrolepiota fuliginosa MF-IS2</name>
    <dbReference type="NCBI Taxonomy" id="1400762"/>
    <lineage>
        <taxon>Eukaryota</taxon>
        <taxon>Fungi</taxon>
        <taxon>Dikarya</taxon>
        <taxon>Basidiomycota</taxon>
        <taxon>Agaricomycotina</taxon>
        <taxon>Agaricomycetes</taxon>
        <taxon>Agaricomycetidae</taxon>
        <taxon>Agaricales</taxon>
        <taxon>Agaricineae</taxon>
        <taxon>Agaricaceae</taxon>
        <taxon>Macrolepiota</taxon>
    </lineage>
</organism>
<name>A0A9P6C196_9AGAR</name>
<keyword evidence="3" id="KW-1185">Reference proteome</keyword>
<sequence>MTSSRLIRILRRLSRLLLLSRSFRRRHKCGHTSQQPAQQPTTTPQVQVQPANLKSRNIPHDLDGSRERLQQRQQRLEDDVSRLRVCNDQQPVAQLPCELLHQIFLKGSLPPDASKYPALVKKYCTTKRSIAQVCYRWRTIALEYPDMWCSAVDLTDGDRWIGEVLWRSRDRPINVFILPGAKEESITLVFRTNRIRGLYANVQEPKLARKVLHHIRELGGLEELHACGTSHSRSTGLYESLPEGGSPTAFPSKLRRLYLNGSSIALPTYTVASLTCLYVTRSWGSKSAFEWLTVIRRFPHLQELSLANCIKAEIIAGGSSGEEFISFPFPCRPSPLPHLRELELRGQHYACGAVFRGLVVPSSCVLRLETYDASEGPTLNAVIKFLKSDQSCITSSRSSANRSLYFKASSSQVYLQISQEGAVGLDIHLKYIGRQADISKSTAEKLLVATDLKFQTRGGFSNFTMSISRQFSTTPQFDTWFRIIMNPLLASMGIKSLRLQETTAAYELLRLLEKEGADVRWGGNNGTTPTNNNDCSSIPFPGLQQITLAHVDFGNAEGIFIPDRLVSFISRHSLMGAVSLVKCKGGRSLVERLNRLGAEVVVVEFETI</sequence>
<dbReference type="SUPFAM" id="SSF52047">
    <property type="entry name" value="RNI-like"/>
    <property type="match status" value="1"/>
</dbReference>
<evidence type="ECO:0000313" key="3">
    <source>
        <dbReference type="Proteomes" id="UP000807342"/>
    </source>
</evidence>
<evidence type="ECO:0000256" key="1">
    <source>
        <dbReference type="SAM" id="MobiDB-lite"/>
    </source>
</evidence>
<reference evidence="2" key="1">
    <citation type="submission" date="2020-11" db="EMBL/GenBank/DDBJ databases">
        <authorList>
            <consortium name="DOE Joint Genome Institute"/>
            <person name="Ahrendt S."/>
            <person name="Riley R."/>
            <person name="Andreopoulos W."/>
            <person name="Labutti K."/>
            <person name="Pangilinan J."/>
            <person name="Ruiz-Duenas F.J."/>
            <person name="Barrasa J.M."/>
            <person name="Sanchez-Garcia M."/>
            <person name="Camarero S."/>
            <person name="Miyauchi S."/>
            <person name="Serrano A."/>
            <person name="Linde D."/>
            <person name="Babiker R."/>
            <person name="Drula E."/>
            <person name="Ayuso-Fernandez I."/>
            <person name="Pacheco R."/>
            <person name="Padilla G."/>
            <person name="Ferreira P."/>
            <person name="Barriuso J."/>
            <person name="Kellner H."/>
            <person name="Castanera R."/>
            <person name="Alfaro M."/>
            <person name="Ramirez L."/>
            <person name="Pisabarro A.G."/>
            <person name="Kuo A."/>
            <person name="Tritt A."/>
            <person name="Lipzen A."/>
            <person name="He G."/>
            <person name="Yan M."/>
            <person name="Ng V."/>
            <person name="Cullen D."/>
            <person name="Martin F."/>
            <person name="Rosso M.-N."/>
            <person name="Henrissat B."/>
            <person name="Hibbett D."/>
            <person name="Martinez A.T."/>
            <person name="Grigoriev I.V."/>
        </authorList>
    </citation>
    <scope>NUCLEOTIDE SEQUENCE</scope>
    <source>
        <strain evidence="2">MF-IS2</strain>
    </source>
</reference>
<feature type="compositionally biased region" description="Low complexity" evidence="1">
    <location>
        <begin position="34"/>
        <end position="50"/>
    </location>
</feature>
<dbReference type="AlphaFoldDB" id="A0A9P6C196"/>
<gene>
    <name evidence="2" type="ORF">P691DRAFT_775584</name>
</gene>
<dbReference type="EMBL" id="MU151169">
    <property type="protein sequence ID" value="KAF9448206.1"/>
    <property type="molecule type" value="Genomic_DNA"/>
</dbReference>
<comment type="caution">
    <text evidence="2">The sequence shown here is derived from an EMBL/GenBank/DDBJ whole genome shotgun (WGS) entry which is preliminary data.</text>
</comment>
<dbReference type="Proteomes" id="UP000807342">
    <property type="component" value="Unassembled WGS sequence"/>
</dbReference>
<accession>A0A9P6C196</accession>
<evidence type="ECO:0008006" key="4">
    <source>
        <dbReference type="Google" id="ProtNLM"/>
    </source>
</evidence>
<protein>
    <recommendedName>
        <fullName evidence="4">F-box domain-containing protein</fullName>
    </recommendedName>
</protein>
<feature type="region of interest" description="Disordered" evidence="1">
    <location>
        <begin position="27"/>
        <end position="50"/>
    </location>
</feature>
<evidence type="ECO:0000313" key="2">
    <source>
        <dbReference type="EMBL" id="KAF9448206.1"/>
    </source>
</evidence>